<proteinExistence type="predicted"/>
<keyword evidence="2" id="KW-0812">Transmembrane</keyword>
<accession>A0ABT0GYI9</accession>
<evidence type="ECO:0000313" key="3">
    <source>
        <dbReference type="EMBL" id="MCK7614498.1"/>
    </source>
</evidence>
<evidence type="ECO:0000256" key="2">
    <source>
        <dbReference type="SAM" id="Phobius"/>
    </source>
</evidence>
<gene>
    <name evidence="3" type="ORF">M0H32_20210</name>
</gene>
<keyword evidence="2" id="KW-0472">Membrane</keyword>
<evidence type="ECO:0000256" key="1">
    <source>
        <dbReference type="SAM" id="MobiDB-lite"/>
    </source>
</evidence>
<feature type="region of interest" description="Disordered" evidence="1">
    <location>
        <begin position="167"/>
        <end position="191"/>
    </location>
</feature>
<evidence type="ECO:0008006" key="5">
    <source>
        <dbReference type="Google" id="ProtNLM"/>
    </source>
</evidence>
<reference evidence="3" key="1">
    <citation type="submission" date="2022-04" db="EMBL/GenBank/DDBJ databases">
        <title>Roseibium sp. CAU 1639 isolated from mud.</title>
        <authorList>
            <person name="Kim W."/>
        </authorList>
    </citation>
    <scope>NUCLEOTIDE SEQUENCE</scope>
    <source>
        <strain evidence="3">CAU 1639</strain>
    </source>
</reference>
<organism evidence="3 4">
    <name type="scientific">Roseibium sediminicola</name>
    <dbReference type="NCBI Taxonomy" id="2933272"/>
    <lineage>
        <taxon>Bacteria</taxon>
        <taxon>Pseudomonadati</taxon>
        <taxon>Pseudomonadota</taxon>
        <taxon>Alphaproteobacteria</taxon>
        <taxon>Hyphomicrobiales</taxon>
        <taxon>Stappiaceae</taxon>
        <taxon>Roseibium</taxon>
    </lineage>
</organism>
<comment type="caution">
    <text evidence="3">The sequence shown here is derived from an EMBL/GenBank/DDBJ whole genome shotgun (WGS) entry which is preliminary data.</text>
</comment>
<dbReference type="EMBL" id="JALNMJ010000016">
    <property type="protein sequence ID" value="MCK7614498.1"/>
    <property type="molecule type" value="Genomic_DNA"/>
</dbReference>
<feature type="transmembrane region" description="Helical" evidence="2">
    <location>
        <begin position="44"/>
        <end position="69"/>
    </location>
</feature>
<protein>
    <recommendedName>
        <fullName evidence="5">Type IV pilus assembly protein PilN</fullName>
    </recommendedName>
</protein>
<evidence type="ECO:0000313" key="4">
    <source>
        <dbReference type="Proteomes" id="UP001431221"/>
    </source>
</evidence>
<dbReference type="Proteomes" id="UP001431221">
    <property type="component" value="Unassembled WGS sequence"/>
</dbReference>
<name>A0ABT0GYI9_9HYPH</name>
<dbReference type="RefSeq" id="WP_248157105.1">
    <property type="nucleotide sequence ID" value="NZ_JALNMJ010000016.1"/>
</dbReference>
<keyword evidence="2" id="KW-1133">Transmembrane helix</keyword>
<keyword evidence="4" id="KW-1185">Reference proteome</keyword>
<sequence length="212" mass="23235">MKHSEITPDYTAIKQLGLPGWARSLPLAGSSGDHEKSAQKNIRVLIVLNVVSIALALLLFAGLILSWSINSDLNTVRRELAELQQFEKRILAGVDTMNNGIQHRLSKVDRRMGVIQSDISLVTKGRRDPAAAVERIATMVRNDGAYFGTATAELLLAPELSGQTTRGFVPSQSAKPPSFARTYSGADPSQGEASLFRRVTTEDGKVRYEMRR</sequence>